<evidence type="ECO:0000313" key="2">
    <source>
        <dbReference type="EnsemblMetazoa" id="Aqu2.1.19911_001"/>
    </source>
</evidence>
<reference evidence="2" key="1">
    <citation type="submission" date="2017-05" db="UniProtKB">
        <authorList>
            <consortium name="EnsemblMetazoa"/>
        </authorList>
    </citation>
    <scope>IDENTIFICATION</scope>
</reference>
<organism evidence="2">
    <name type="scientific">Amphimedon queenslandica</name>
    <name type="common">Sponge</name>
    <dbReference type="NCBI Taxonomy" id="400682"/>
    <lineage>
        <taxon>Eukaryota</taxon>
        <taxon>Metazoa</taxon>
        <taxon>Porifera</taxon>
        <taxon>Demospongiae</taxon>
        <taxon>Heteroscleromorpha</taxon>
        <taxon>Haplosclerida</taxon>
        <taxon>Niphatidae</taxon>
        <taxon>Amphimedon</taxon>
    </lineage>
</organism>
<feature type="compositionally biased region" description="Polar residues" evidence="1">
    <location>
        <begin position="106"/>
        <end position="116"/>
    </location>
</feature>
<proteinExistence type="predicted"/>
<feature type="region of interest" description="Disordered" evidence="1">
    <location>
        <begin position="94"/>
        <end position="116"/>
    </location>
</feature>
<accession>A0A1X7TXS8</accession>
<protein>
    <submittedName>
        <fullName evidence="2">Uncharacterized protein</fullName>
    </submittedName>
</protein>
<evidence type="ECO:0000256" key="1">
    <source>
        <dbReference type="SAM" id="MobiDB-lite"/>
    </source>
</evidence>
<dbReference type="AlphaFoldDB" id="A0A1X7TXS8"/>
<sequence>MKTQQKAEMSRQRGYERTQLKRRKRLILREMAEQECKRMIAYETAVDINDEEEIMNIVLTAYHNIMEYNGDREEVELRTINGSIEDDDKTIEETNFGPESEHNPLLTIQNTQEISL</sequence>
<name>A0A1X7TXS8_AMPQE</name>
<dbReference type="EnsemblMetazoa" id="Aqu2.1.19911_001">
    <property type="protein sequence ID" value="Aqu2.1.19911_001"/>
    <property type="gene ID" value="Aqu2.1.19911"/>
</dbReference>
<dbReference type="InParanoid" id="A0A1X7TXS8"/>